<dbReference type="EMBL" id="CP043312">
    <property type="protein sequence ID" value="QEK39410.1"/>
    <property type="molecule type" value="Genomic_DNA"/>
</dbReference>
<accession>A0A5C0UI34</accession>
<feature type="transmembrane region" description="Helical" evidence="1">
    <location>
        <begin position="84"/>
        <end position="103"/>
    </location>
</feature>
<organism evidence="2 3">
    <name type="scientific">Candidatus Sneabacter namystus</name>
    <dbReference type="NCBI Taxonomy" id="2601646"/>
    <lineage>
        <taxon>Bacteria</taxon>
        <taxon>Pseudomonadati</taxon>
        <taxon>Pseudomonadota</taxon>
        <taxon>Alphaproteobacteria</taxon>
        <taxon>Rickettsiales</taxon>
        <taxon>Rickettsiaceae</taxon>
        <taxon>Rickettsieae</taxon>
        <taxon>Candidatus Sneabacter</taxon>
    </lineage>
</organism>
<sequence length="166" mass="19006">MFKKRFIDLIFVSSRKFLVLFLFSSLIWLFTVLVTAVKSTFGYVGCAPSLEFIVFAYLASLERNHFLSAFLYGLFVDLALSRPVGISASVFLFCYLFFVFANGISKSFGRFVTKWVKFILLLAFSYFLYSIICPPVSLLGFLYTLLLSPFVTLVLDLVRNDKSTFF</sequence>
<gene>
    <name evidence="2" type="ORF">FZC37_00430</name>
</gene>
<evidence type="ECO:0000313" key="3">
    <source>
        <dbReference type="Proteomes" id="UP000323844"/>
    </source>
</evidence>
<keyword evidence="1" id="KW-0812">Transmembrane</keyword>
<keyword evidence="1" id="KW-1133">Transmembrane helix</keyword>
<dbReference type="KEGG" id="snay:FZC37_00430"/>
<evidence type="ECO:0000256" key="1">
    <source>
        <dbReference type="SAM" id="Phobius"/>
    </source>
</evidence>
<dbReference type="Proteomes" id="UP000323844">
    <property type="component" value="Chromosome"/>
</dbReference>
<reference evidence="2 3" key="1">
    <citation type="submission" date="2019-08" db="EMBL/GenBank/DDBJ databases">
        <title>Highly reduced genomes of protist endosymbionts show evolutionary convergence.</title>
        <authorList>
            <person name="George E."/>
            <person name="Husnik F."/>
            <person name="Tashyreva D."/>
            <person name="Prokopchuk G."/>
            <person name="Horak A."/>
            <person name="Kwong W.K."/>
            <person name="Lukes J."/>
            <person name="Keeling P.J."/>
        </authorList>
    </citation>
    <scope>NUCLEOTIDE SEQUENCE [LARGE SCALE GENOMIC DNA]</scope>
    <source>
        <strain evidence="2">1621</strain>
    </source>
</reference>
<keyword evidence="3" id="KW-1185">Reference proteome</keyword>
<proteinExistence type="predicted"/>
<dbReference type="RefSeq" id="WP_148951771.1">
    <property type="nucleotide sequence ID" value="NZ_CP043312.1"/>
</dbReference>
<keyword evidence="1" id="KW-0472">Membrane</keyword>
<name>A0A5C0UI34_9RICK</name>
<evidence type="ECO:0008006" key="4">
    <source>
        <dbReference type="Google" id="ProtNLM"/>
    </source>
</evidence>
<dbReference type="AlphaFoldDB" id="A0A5C0UI34"/>
<protein>
    <recommendedName>
        <fullName evidence="4">Rod shape-determining protein MreD</fullName>
    </recommendedName>
</protein>
<evidence type="ECO:0000313" key="2">
    <source>
        <dbReference type="EMBL" id="QEK39410.1"/>
    </source>
</evidence>
<feature type="transmembrane region" description="Helical" evidence="1">
    <location>
        <begin position="115"/>
        <end position="132"/>
    </location>
</feature>